<dbReference type="Gene3D" id="3.40.50.300">
    <property type="entry name" value="P-loop containing nucleotide triphosphate hydrolases"/>
    <property type="match status" value="1"/>
</dbReference>
<evidence type="ECO:0008006" key="3">
    <source>
        <dbReference type="Google" id="ProtNLM"/>
    </source>
</evidence>
<dbReference type="Proteomes" id="UP000660265">
    <property type="component" value="Unassembled WGS sequence"/>
</dbReference>
<dbReference type="EMBL" id="BMMV01000002">
    <property type="protein sequence ID" value="GGJ79372.1"/>
    <property type="molecule type" value="Genomic_DNA"/>
</dbReference>
<reference evidence="2" key="1">
    <citation type="journal article" date="2019" name="Int. J. Syst. Evol. Microbiol.">
        <title>The Global Catalogue of Microorganisms (GCM) 10K type strain sequencing project: providing services to taxonomists for standard genome sequencing and annotation.</title>
        <authorList>
            <consortium name="The Broad Institute Genomics Platform"/>
            <consortium name="The Broad Institute Genome Sequencing Center for Infectious Disease"/>
            <person name="Wu L."/>
            <person name="Ma J."/>
        </authorList>
    </citation>
    <scope>NUCLEOTIDE SEQUENCE [LARGE SCALE GENOMIC DNA]</scope>
    <source>
        <strain evidence="2">CGMCC 4.7275</strain>
    </source>
</reference>
<comment type="caution">
    <text evidence="1">The sequence shown here is derived from an EMBL/GenBank/DDBJ whole genome shotgun (WGS) entry which is preliminary data.</text>
</comment>
<proteinExistence type="predicted"/>
<evidence type="ECO:0000313" key="1">
    <source>
        <dbReference type="EMBL" id="GGJ79372.1"/>
    </source>
</evidence>
<accession>A0ABQ2DZR7</accession>
<protein>
    <recommendedName>
        <fullName evidence="3">Phosphotransferase</fullName>
    </recommendedName>
</protein>
<gene>
    <name evidence="1" type="ORF">GCM10011583_08690</name>
</gene>
<keyword evidence="2" id="KW-1185">Reference proteome</keyword>
<sequence>MFVVLAPGIEVCRYRNTIRDPRERFDFDGYEGLDAAMKRELGDTGWWFDTAALTPEETADRVVREAQRRAPAN</sequence>
<evidence type="ECO:0000313" key="2">
    <source>
        <dbReference type="Proteomes" id="UP000660265"/>
    </source>
</evidence>
<name>A0ABQ2DZR7_9ACTN</name>
<organism evidence="1 2">
    <name type="scientific">Streptomyces camponoticapitis</name>
    <dbReference type="NCBI Taxonomy" id="1616125"/>
    <lineage>
        <taxon>Bacteria</taxon>
        <taxon>Bacillati</taxon>
        <taxon>Actinomycetota</taxon>
        <taxon>Actinomycetes</taxon>
        <taxon>Kitasatosporales</taxon>
        <taxon>Streptomycetaceae</taxon>
        <taxon>Streptomyces</taxon>
    </lineage>
</organism>
<dbReference type="InterPro" id="IPR027417">
    <property type="entry name" value="P-loop_NTPase"/>
</dbReference>